<dbReference type="EMBL" id="KV875103">
    <property type="protein sequence ID" value="OIW24759.1"/>
    <property type="molecule type" value="Genomic_DNA"/>
</dbReference>
<keyword evidence="2" id="KW-1185">Reference proteome</keyword>
<proteinExistence type="predicted"/>
<evidence type="ECO:0000313" key="1">
    <source>
        <dbReference type="EMBL" id="OIW24759.1"/>
    </source>
</evidence>
<sequence length="94" mass="10117">MGGCTSERLPAVALLPCIEEFWVHGILALQTHCHPLMTSNLVIFCAPTVCAACNHLVSQSRTLLPQLADHYTLTFVSFSNGFLLLVEAGSGAFL</sequence>
<dbReference type="AlphaFoldDB" id="A0A1J7IAR0"/>
<reference evidence="1 2" key="1">
    <citation type="submission" date="2016-10" db="EMBL/GenBank/DDBJ databases">
        <title>Draft genome sequence of Coniochaeta ligniaria NRRL30616, a lignocellulolytic fungus for bioabatement of inhibitors in plant biomass hydrolysates.</title>
        <authorList>
            <consortium name="DOE Joint Genome Institute"/>
            <person name="Jimenez D.J."/>
            <person name="Hector R.E."/>
            <person name="Riley R."/>
            <person name="Sun H."/>
            <person name="Grigoriev I.V."/>
            <person name="Van Elsas J.D."/>
            <person name="Nichols N.N."/>
        </authorList>
    </citation>
    <scope>NUCLEOTIDE SEQUENCE [LARGE SCALE GENOMIC DNA]</scope>
    <source>
        <strain evidence="1 2">NRRL 30616</strain>
    </source>
</reference>
<accession>A0A1J7IAR0</accession>
<name>A0A1J7IAR0_9PEZI</name>
<dbReference type="Proteomes" id="UP000182658">
    <property type="component" value="Unassembled WGS sequence"/>
</dbReference>
<evidence type="ECO:0000313" key="2">
    <source>
        <dbReference type="Proteomes" id="UP000182658"/>
    </source>
</evidence>
<protein>
    <submittedName>
        <fullName evidence="1">Uncharacterized protein</fullName>
    </submittedName>
</protein>
<gene>
    <name evidence="1" type="ORF">CONLIGDRAFT_105744</name>
</gene>
<dbReference type="InParanoid" id="A0A1J7IAR0"/>
<organism evidence="1 2">
    <name type="scientific">Coniochaeta ligniaria NRRL 30616</name>
    <dbReference type="NCBI Taxonomy" id="1408157"/>
    <lineage>
        <taxon>Eukaryota</taxon>
        <taxon>Fungi</taxon>
        <taxon>Dikarya</taxon>
        <taxon>Ascomycota</taxon>
        <taxon>Pezizomycotina</taxon>
        <taxon>Sordariomycetes</taxon>
        <taxon>Sordariomycetidae</taxon>
        <taxon>Coniochaetales</taxon>
        <taxon>Coniochaetaceae</taxon>
        <taxon>Coniochaeta</taxon>
    </lineage>
</organism>